<evidence type="ECO:0000256" key="1">
    <source>
        <dbReference type="ARBA" id="ARBA00004196"/>
    </source>
</evidence>
<dbReference type="Gene3D" id="2.40.50.100">
    <property type="match status" value="1"/>
</dbReference>
<reference evidence="5 6" key="1">
    <citation type="submission" date="2018-05" db="EMBL/GenBank/DDBJ databases">
        <title>Marinilabilia rubrum sp. nov., isolated from saltern sediment.</title>
        <authorList>
            <person name="Zhang R."/>
        </authorList>
    </citation>
    <scope>NUCLEOTIDE SEQUENCE [LARGE SCALE GENOMIC DNA]</scope>
    <source>
        <strain evidence="5 6">WTE16</strain>
    </source>
</reference>
<accession>A0A2U2B3D8</accession>
<keyword evidence="6" id="KW-1185">Reference proteome</keyword>
<evidence type="ECO:0000313" key="6">
    <source>
        <dbReference type="Proteomes" id="UP000244956"/>
    </source>
</evidence>
<evidence type="ECO:0000313" key="5">
    <source>
        <dbReference type="EMBL" id="PWD97570.1"/>
    </source>
</evidence>
<dbReference type="AlphaFoldDB" id="A0A2U2B3D8"/>
<protein>
    <submittedName>
        <fullName evidence="5">HlyD family secretion protein</fullName>
    </submittedName>
</protein>
<dbReference type="RefSeq" id="WP_109266253.1">
    <property type="nucleotide sequence ID" value="NZ_QEWP01000032.1"/>
</dbReference>
<keyword evidence="4" id="KW-1133">Transmembrane helix</keyword>
<evidence type="ECO:0000256" key="2">
    <source>
        <dbReference type="ARBA" id="ARBA00023054"/>
    </source>
</evidence>
<comment type="caution">
    <text evidence="5">The sequence shown here is derived from an EMBL/GenBank/DDBJ whole genome shotgun (WGS) entry which is preliminary data.</text>
</comment>
<keyword evidence="2 3" id="KW-0175">Coiled coil</keyword>
<comment type="subcellular location">
    <subcellularLocation>
        <location evidence="1">Cell envelope</location>
    </subcellularLocation>
</comment>
<dbReference type="PROSITE" id="PS51257">
    <property type="entry name" value="PROKAR_LIPOPROTEIN"/>
    <property type="match status" value="1"/>
</dbReference>
<dbReference type="SUPFAM" id="SSF111369">
    <property type="entry name" value="HlyD-like secretion proteins"/>
    <property type="match status" value="1"/>
</dbReference>
<dbReference type="GO" id="GO:0030313">
    <property type="term" value="C:cell envelope"/>
    <property type="evidence" value="ECO:0007669"/>
    <property type="project" value="UniProtKB-SubCell"/>
</dbReference>
<feature type="coiled-coil region" evidence="3">
    <location>
        <begin position="86"/>
        <end position="120"/>
    </location>
</feature>
<organism evidence="5 6">
    <name type="scientific">Marinilabilia rubra</name>
    <dbReference type="NCBI Taxonomy" id="2162893"/>
    <lineage>
        <taxon>Bacteria</taxon>
        <taxon>Pseudomonadati</taxon>
        <taxon>Bacteroidota</taxon>
        <taxon>Bacteroidia</taxon>
        <taxon>Marinilabiliales</taxon>
        <taxon>Marinilabiliaceae</taxon>
        <taxon>Marinilabilia</taxon>
    </lineage>
</organism>
<feature type="transmembrane region" description="Helical" evidence="4">
    <location>
        <begin position="12"/>
        <end position="28"/>
    </location>
</feature>
<name>A0A2U2B3D8_9BACT</name>
<dbReference type="PANTHER" id="PTHR32347:SF23">
    <property type="entry name" value="BLL5650 PROTEIN"/>
    <property type="match status" value="1"/>
</dbReference>
<dbReference type="PANTHER" id="PTHR32347">
    <property type="entry name" value="EFFLUX SYSTEM COMPONENT YKNX-RELATED"/>
    <property type="match status" value="1"/>
</dbReference>
<dbReference type="Proteomes" id="UP000244956">
    <property type="component" value="Unassembled WGS sequence"/>
</dbReference>
<proteinExistence type="predicted"/>
<evidence type="ECO:0000256" key="3">
    <source>
        <dbReference type="SAM" id="Coils"/>
    </source>
</evidence>
<dbReference type="Gene3D" id="2.40.30.170">
    <property type="match status" value="1"/>
</dbReference>
<gene>
    <name evidence="5" type="ORF">DDZ16_20000</name>
</gene>
<keyword evidence="4" id="KW-0812">Transmembrane</keyword>
<dbReference type="EMBL" id="QEWP01000032">
    <property type="protein sequence ID" value="PWD97570.1"/>
    <property type="molecule type" value="Genomic_DNA"/>
</dbReference>
<keyword evidence="4" id="KW-0472">Membrane</keyword>
<sequence>MKTERNKYDASRCFSMGILLMMFFFTTACSNNDNSSDAYGNFEAGEVVVSAENNGTLIDFPVQEGDILKAGRQVGLIDTTMDVLNLKQLESSLESVSARRVQLQKSIAVQMENLKVLKKEVDRVSRLRKEKAIPTQKYDEVTGQYDVALKRLEQIRSQKLSLLAEKSVINSKMDAAKERISRCHVVAPVDGTVLQKYAEKGEFTAIGKPLFKIAETRELILRAYVSGAQLDDIRIGQRVTVKFDESETSDHQANGKIVWIASSAEFTPKIIQTKEERVDLVYAIKVRVPNEDGRLKIGMPGEVVF</sequence>
<dbReference type="InterPro" id="IPR050465">
    <property type="entry name" value="UPF0194_transport"/>
</dbReference>
<evidence type="ECO:0000256" key="4">
    <source>
        <dbReference type="SAM" id="Phobius"/>
    </source>
</evidence>
<dbReference type="OrthoDB" id="9778236at2"/>